<dbReference type="OrthoDB" id="1492299at2"/>
<dbReference type="Pfam" id="PF14350">
    <property type="entry name" value="Beta_protein"/>
    <property type="match status" value="1"/>
</dbReference>
<dbReference type="RefSeq" id="WP_069971737.1">
    <property type="nucleotide sequence ID" value="NZ_CCYO01000004.1"/>
</dbReference>
<protein>
    <submittedName>
        <fullName evidence="1">Phage-related protein</fullName>
    </submittedName>
</protein>
<dbReference type="AlphaFoldDB" id="A0A0A8VL66"/>
<name>A0A0A8VL66_YERRU</name>
<proteinExistence type="predicted"/>
<evidence type="ECO:0000313" key="1">
    <source>
        <dbReference type="EMBL" id="CEK28341.1"/>
    </source>
</evidence>
<dbReference type="Proteomes" id="UP000255169">
    <property type="component" value="Unassembled WGS sequence"/>
</dbReference>
<evidence type="ECO:0000313" key="2">
    <source>
        <dbReference type="EMBL" id="SUQ01735.1"/>
    </source>
</evidence>
<organism evidence="1">
    <name type="scientific">Yersinia ruckeri</name>
    <dbReference type="NCBI Taxonomy" id="29486"/>
    <lineage>
        <taxon>Bacteria</taxon>
        <taxon>Pseudomonadati</taxon>
        <taxon>Pseudomonadota</taxon>
        <taxon>Gammaproteobacteria</taxon>
        <taxon>Enterobacterales</taxon>
        <taxon>Yersiniaceae</taxon>
        <taxon>Yersinia</taxon>
    </lineage>
</organism>
<dbReference type="GeneID" id="66880239"/>
<reference evidence="2 3" key="2">
    <citation type="submission" date="2018-06" db="EMBL/GenBank/DDBJ databases">
        <authorList>
            <consortium name="Pathogen Informatics"/>
            <person name="Doyle S."/>
        </authorList>
    </citation>
    <scope>NUCLEOTIDE SEQUENCE [LARGE SCALE GENOMIC DNA]</scope>
    <source>
        <strain evidence="2 3">NCTC10476</strain>
    </source>
</reference>
<dbReference type="EMBL" id="UHJG01000001">
    <property type="protein sequence ID" value="SUQ01735.1"/>
    <property type="molecule type" value="Genomic_DNA"/>
</dbReference>
<evidence type="ECO:0000313" key="3">
    <source>
        <dbReference type="Proteomes" id="UP000255169"/>
    </source>
</evidence>
<dbReference type="EMBL" id="LN681231">
    <property type="protein sequence ID" value="CEK28341.1"/>
    <property type="molecule type" value="Genomic_DNA"/>
</dbReference>
<accession>A0A0A8VL66</accession>
<keyword evidence="3" id="KW-1185">Reference proteome</keyword>
<reference evidence="1" key="1">
    <citation type="journal article" date="2015" name="Genome Announc.">
        <title>Complete Genome Sequence of Yersinia ruckeri Strain CSF007-82, Etiologic Agent of Red Mouth Disease in Salmonid Fish.</title>
        <authorList>
            <person name="Nelson M.C."/>
            <person name="LaPatra S.E."/>
            <person name="Welch T.J."/>
            <person name="Graf J."/>
        </authorList>
    </citation>
    <scope>NUCLEOTIDE SEQUENCE</scope>
    <source>
        <strain evidence="1">CSF007-82</strain>
    </source>
</reference>
<gene>
    <name evidence="1" type="ORF">CSF007_13045</name>
    <name evidence="2" type="ORF">NCTC10476_03110</name>
</gene>
<dbReference type="InterPro" id="IPR025683">
    <property type="entry name" value="Protein_beta"/>
</dbReference>
<sequence length="360" mass="41474">MTKYIPFLKAKSNEVLALSELSGDILNKVKPFFDLPRESKNQSEDVILRKINTFNKSLSKFYDCKEPIEFYLDNYDLDEDILINGNEQYRYILGFFGEYNIIPVVGLDRNEEHNEAVFEYIHNHGGKVAFRLSYEDIDSYTITKLSISPIWRKLKNLSVNEIHLLIDLRYILPTDVSKLTHKVASFLKSITKDYPFEMISVTGSTIPANIAEILTTYESKVITRSEWKIWSNLIKDKETPLMVYGDYGIVSPDYSDLDIDPKLMRKVSTPKVFYTFEGNYLGVRGGSFQNDPDGNGQYFKIATTIAEQRFFRNITDSYGEKYTHQRSDFSIKKPAKAGSPGSWIKAMLTSHITYIVRSLP</sequence>